<dbReference type="Proteomes" id="UP000192906">
    <property type="component" value="Unassembled WGS sequence"/>
</dbReference>
<reference evidence="2" key="1">
    <citation type="submission" date="2017-04" db="EMBL/GenBank/DDBJ databases">
        <authorList>
            <person name="Varghese N."/>
            <person name="Submissions S."/>
        </authorList>
    </citation>
    <scope>NUCLEOTIDE SEQUENCE [LARGE SCALE GENOMIC DNA]</scope>
    <source>
        <strain evidence="2">K3S</strain>
    </source>
</reference>
<evidence type="ECO:0000313" key="2">
    <source>
        <dbReference type="Proteomes" id="UP000192906"/>
    </source>
</evidence>
<gene>
    <name evidence="1" type="ORF">SAMN06295933_1164</name>
</gene>
<dbReference type="STRING" id="1519643.SAMN06295933_1164"/>
<dbReference type="EMBL" id="FWZU01000002">
    <property type="protein sequence ID" value="SMF01882.1"/>
    <property type="molecule type" value="Genomic_DNA"/>
</dbReference>
<evidence type="ECO:0008006" key="3">
    <source>
        <dbReference type="Google" id="ProtNLM"/>
    </source>
</evidence>
<organism evidence="1 2">
    <name type="scientific">Desulfovibrio gilichinskyi</name>
    <dbReference type="NCBI Taxonomy" id="1519643"/>
    <lineage>
        <taxon>Bacteria</taxon>
        <taxon>Pseudomonadati</taxon>
        <taxon>Thermodesulfobacteriota</taxon>
        <taxon>Desulfovibrionia</taxon>
        <taxon>Desulfovibrionales</taxon>
        <taxon>Desulfovibrionaceae</taxon>
        <taxon>Desulfovibrio</taxon>
    </lineage>
</organism>
<accession>A0A1X7CSA2</accession>
<dbReference type="AlphaFoldDB" id="A0A1X7CSA2"/>
<proteinExistence type="predicted"/>
<sequence>MDKIEKQALQVTKEIIVKFIEVGRISPSNFSETFSSIYADVIASVRAQQIKEEDVRGESE</sequence>
<keyword evidence="2" id="KW-1185">Reference proteome</keyword>
<protein>
    <recommendedName>
        <fullName evidence="3">Conjugal transfer protein TraB</fullName>
    </recommendedName>
</protein>
<dbReference type="OrthoDB" id="9801073at2"/>
<evidence type="ECO:0000313" key="1">
    <source>
        <dbReference type="EMBL" id="SMF01882.1"/>
    </source>
</evidence>
<dbReference type="RefSeq" id="WP_085099704.1">
    <property type="nucleotide sequence ID" value="NZ_FWZU01000002.1"/>
</dbReference>
<name>A0A1X7CSA2_9BACT</name>